<feature type="domain" description="Helicase ATP-binding" evidence="4">
    <location>
        <begin position="66"/>
        <end position="246"/>
    </location>
</feature>
<dbReference type="PROSITE" id="PS51192">
    <property type="entry name" value="HELICASE_ATP_BIND_1"/>
    <property type="match status" value="1"/>
</dbReference>
<dbReference type="EMBL" id="CP132508">
    <property type="protein sequence ID" value="WPD20036.1"/>
    <property type="molecule type" value="Genomic_DNA"/>
</dbReference>
<dbReference type="SMART" id="SM00487">
    <property type="entry name" value="DEXDc"/>
    <property type="match status" value="1"/>
</dbReference>
<dbReference type="Gene3D" id="3.40.50.300">
    <property type="entry name" value="P-loop containing nucleotide triphosphate hydrolases"/>
    <property type="match status" value="2"/>
</dbReference>
<keyword evidence="6" id="KW-0347">Helicase</keyword>
<dbReference type="SUPFAM" id="SSF52540">
    <property type="entry name" value="P-loop containing nucleoside triphosphate hydrolases"/>
    <property type="match status" value="1"/>
</dbReference>
<reference evidence="6 7" key="1">
    <citation type="submission" date="2023-08" db="EMBL/GenBank/DDBJ databases">
        <title>Genome sequence of Thermaerobacter compostii strain Ins1, a spore-forming filamentous bacterium isolated from a deep geothermal reservoir.</title>
        <authorList>
            <person name="Bregnard D."/>
            <person name="Gonzalez D."/>
            <person name="Junier P."/>
        </authorList>
    </citation>
    <scope>NUCLEOTIDE SEQUENCE [LARGE SCALE GENOMIC DNA]</scope>
    <source>
        <strain evidence="6 7">Ins1</strain>
    </source>
</reference>
<dbReference type="Pfam" id="PF00271">
    <property type="entry name" value="Helicase_C"/>
    <property type="match status" value="1"/>
</dbReference>
<dbReference type="CDD" id="cd18797">
    <property type="entry name" value="SF2_C_Hrq"/>
    <property type="match status" value="1"/>
</dbReference>
<dbReference type="PANTHER" id="PTHR47957:SF3">
    <property type="entry name" value="ATP-DEPENDENT HELICASE HRQ1"/>
    <property type="match status" value="1"/>
</dbReference>
<dbReference type="InterPro" id="IPR014001">
    <property type="entry name" value="Helicase_ATP-bd"/>
</dbReference>
<keyword evidence="6" id="KW-0378">Hydrolase</keyword>
<dbReference type="InterPro" id="IPR001650">
    <property type="entry name" value="Helicase_C-like"/>
</dbReference>
<evidence type="ECO:0000259" key="4">
    <source>
        <dbReference type="PROSITE" id="PS51192"/>
    </source>
</evidence>
<evidence type="ECO:0000256" key="2">
    <source>
        <dbReference type="ARBA" id="ARBA00022840"/>
    </source>
</evidence>
<keyword evidence="7" id="KW-1185">Reference proteome</keyword>
<dbReference type="PANTHER" id="PTHR47957">
    <property type="entry name" value="ATP-DEPENDENT HELICASE HRQ1"/>
    <property type="match status" value="1"/>
</dbReference>
<feature type="compositionally biased region" description="Low complexity" evidence="3">
    <location>
        <begin position="756"/>
        <end position="775"/>
    </location>
</feature>
<keyword evidence="2" id="KW-0067">ATP-binding</keyword>
<dbReference type="GO" id="GO:0004386">
    <property type="term" value="F:helicase activity"/>
    <property type="evidence" value="ECO:0007669"/>
    <property type="project" value="UniProtKB-KW"/>
</dbReference>
<evidence type="ECO:0000256" key="3">
    <source>
        <dbReference type="SAM" id="MobiDB-lite"/>
    </source>
</evidence>
<dbReference type="SMART" id="SM00490">
    <property type="entry name" value="HELICc"/>
    <property type="match status" value="1"/>
</dbReference>
<sequence length="792" mass="86797">MPLTLSQVLEQLRTDPAWVAGIQAWEVEPAQPGRFAPPPPALDGRLVHWLRRRGIDRLYSHQAEAVAASLAGDDVVVVTPTASGKTLCYTLPVLQRMLERPSSRALFLFPTKALAQDQYAALQQAIDELGLDLKAYTYDGDTPEAARRAIRAAGQVVITNPDMLHAGILPYHTRWVNLFENLEYVVVDELHHYRGVFGSHVANVLRRLFRICAFYGSRPRVVACSATIANPGEHARRLLGRPVRVIAESGAPRAERHLIVYNPPVVNAQLGIRRGVLQEARRWAERFLKNGIPTIVFARTRLAVEVLLTYLRHAMGDRSERVRGYRGGYLPNQRREIERGLRSGEVLGVVATNALELGIDIGSLQAAVLAGYPGSVASFWQQAGRAGRRQEAAVAVLVASSSPLDQYIARHPRFLLEQPVEAAFIHPDNLYILVSHIQCAAFELPFRAGERFGDQPVDDVLTFLEEQGLVHRSGDRWHWISDTFPAHEISLRSAAEENVVIIDTSRGARVIGEVDRFSAPLLVHEQAIYIHEGEQYQVERLDFAENKAYVRPVRVDYYTDAHLAVDLKVLDCFASRPVPGGEASRGEVAVIARATLFKKIKLFTHENVGWGRIHLPELEMHTTACWVTLADEPAGMEPAVLQAGLQGLAYLLGHLAPLYLLCDRRDLGTVAQLRSPFTGRPTLFLYDAYPGGVGLAEKAYDILPLLWQAAAEAVAACPCEAGCPACTGPETESGPGAKAAARRLLALLAPPQAMAPPAGRRWAALPSPPAAGSLPAPLPPGPGAVRGEGERR</sequence>
<gene>
    <name evidence="6" type="ORF">Q5761_05195</name>
</gene>
<dbReference type="CDD" id="cd17923">
    <property type="entry name" value="DEXHc_Hrq1-like"/>
    <property type="match status" value="1"/>
</dbReference>
<evidence type="ECO:0000259" key="5">
    <source>
        <dbReference type="PROSITE" id="PS51194"/>
    </source>
</evidence>
<protein>
    <submittedName>
        <fullName evidence="6">DEAD/DEAH box helicase</fullName>
    </submittedName>
</protein>
<dbReference type="Pfam" id="PF22982">
    <property type="entry name" value="WHD_HRQ1"/>
    <property type="match status" value="1"/>
</dbReference>
<proteinExistence type="predicted"/>
<evidence type="ECO:0000256" key="1">
    <source>
        <dbReference type="ARBA" id="ARBA00022741"/>
    </source>
</evidence>
<name>A0ABZ0QRB0_9FIRM</name>
<evidence type="ECO:0000313" key="7">
    <source>
        <dbReference type="Proteomes" id="UP001304683"/>
    </source>
</evidence>
<organism evidence="6 7">
    <name type="scientific">Thermaerobacter composti</name>
    <dbReference type="NCBI Taxonomy" id="554949"/>
    <lineage>
        <taxon>Bacteria</taxon>
        <taxon>Bacillati</taxon>
        <taxon>Bacillota</taxon>
        <taxon>Clostridia</taxon>
        <taxon>Eubacteriales</taxon>
        <taxon>Clostridiales Family XVII. Incertae Sedis</taxon>
        <taxon>Thermaerobacter</taxon>
    </lineage>
</organism>
<accession>A0ABZ0QRB0</accession>
<dbReference type="InterPro" id="IPR018973">
    <property type="entry name" value="MZB"/>
</dbReference>
<keyword evidence="1" id="KW-0547">Nucleotide-binding</keyword>
<feature type="region of interest" description="Disordered" evidence="3">
    <location>
        <begin position="756"/>
        <end position="792"/>
    </location>
</feature>
<dbReference type="Proteomes" id="UP001304683">
    <property type="component" value="Chromosome"/>
</dbReference>
<evidence type="ECO:0000313" key="6">
    <source>
        <dbReference type="EMBL" id="WPD20036.1"/>
    </source>
</evidence>
<dbReference type="RefSeq" id="WP_318751444.1">
    <property type="nucleotide sequence ID" value="NZ_CP132508.1"/>
</dbReference>
<dbReference type="InterPro" id="IPR055227">
    <property type="entry name" value="HRQ1_WHD"/>
</dbReference>
<feature type="domain" description="Helicase C-terminal" evidence="5">
    <location>
        <begin position="283"/>
        <end position="431"/>
    </location>
</feature>
<dbReference type="Pfam" id="PF09369">
    <property type="entry name" value="MZB"/>
    <property type="match status" value="1"/>
</dbReference>
<dbReference type="InterPro" id="IPR027417">
    <property type="entry name" value="P-loop_NTPase"/>
</dbReference>
<dbReference type="InterPro" id="IPR011545">
    <property type="entry name" value="DEAD/DEAH_box_helicase_dom"/>
</dbReference>
<dbReference type="PROSITE" id="PS51194">
    <property type="entry name" value="HELICASE_CTER"/>
    <property type="match status" value="1"/>
</dbReference>
<dbReference type="Pfam" id="PF00270">
    <property type="entry name" value="DEAD"/>
    <property type="match status" value="1"/>
</dbReference>